<dbReference type="InterPro" id="IPR004433">
    <property type="entry name" value="MenaQ_synth_MenD"/>
</dbReference>
<dbReference type="PANTHER" id="PTHR42916">
    <property type="entry name" value="2-SUCCINYL-5-ENOLPYRUVYL-6-HYDROXY-3-CYCLOHEXENE-1-CARBOXYLATE SYNTHASE"/>
    <property type="match status" value="1"/>
</dbReference>
<evidence type="ECO:0000259" key="8">
    <source>
        <dbReference type="Pfam" id="PF02776"/>
    </source>
</evidence>
<evidence type="ECO:0000256" key="3">
    <source>
        <dbReference type="ARBA" id="ARBA00022842"/>
    </source>
</evidence>
<dbReference type="GO" id="GO:0070204">
    <property type="term" value="F:2-succinyl-5-enolpyruvyl-6-hydroxy-3-cyclohexene-1-carboxylic-acid synthase activity"/>
    <property type="evidence" value="ECO:0007669"/>
    <property type="project" value="UniProtKB-UniRule"/>
</dbReference>
<dbReference type="PANTHER" id="PTHR42916:SF1">
    <property type="entry name" value="PROTEIN PHYLLO, CHLOROPLASTIC"/>
    <property type="match status" value="1"/>
</dbReference>
<dbReference type="STRING" id="574650.SAMN04487966_10146"/>
<accession>A0A1I7MDM1</accession>
<dbReference type="Gene3D" id="3.40.50.970">
    <property type="match status" value="2"/>
</dbReference>
<keyword evidence="4 6" id="KW-0786">Thiamine pyrophosphate</keyword>
<comment type="catalytic activity">
    <reaction evidence="6">
        <text>isochorismate + 2-oxoglutarate + H(+) = 5-enolpyruvoyl-6-hydroxy-2-succinyl-cyclohex-3-ene-1-carboxylate + CO2</text>
        <dbReference type="Rhea" id="RHEA:25593"/>
        <dbReference type="ChEBI" id="CHEBI:15378"/>
        <dbReference type="ChEBI" id="CHEBI:16526"/>
        <dbReference type="ChEBI" id="CHEBI:16810"/>
        <dbReference type="ChEBI" id="CHEBI:29780"/>
        <dbReference type="ChEBI" id="CHEBI:58818"/>
        <dbReference type="EC" id="2.2.1.9"/>
    </reaction>
</comment>
<proteinExistence type="inferred from homology"/>
<dbReference type="SUPFAM" id="SSF52518">
    <property type="entry name" value="Thiamin diphosphate-binding fold (THDP-binding)"/>
    <property type="match status" value="2"/>
</dbReference>
<name>A0A1I7MDM1_9MICC</name>
<dbReference type="InterPro" id="IPR012001">
    <property type="entry name" value="Thiamin_PyroP_enz_TPP-bd_dom"/>
</dbReference>
<comment type="pathway">
    <text evidence="6">Quinol/quinone metabolism; menaquinone biosynthesis.</text>
</comment>
<dbReference type="Gene3D" id="3.40.50.1220">
    <property type="entry name" value="TPP-binding domain"/>
    <property type="match status" value="1"/>
</dbReference>
<keyword evidence="5 6" id="KW-0464">Manganese</keyword>
<reference evidence="9 10" key="1">
    <citation type="submission" date="2016-10" db="EMBL/GenBank/DDBJ databases">
        <authorList>
            <person name="de Groot N.N."/>
        </authorList>
    </citation>
    <scope>NUCLEOTIDE SEQUENCE [LARGE SCALE GENOMIC DNA]</scope>
    <source>
        <strain evidence="9 10">CGMCC 1.7054</strain>
    </source>
</reference>
<dbReference type="HAMAP" id="MF_01659">
    <property type="entry name" value="MenD"/>
    <property type="match status" value="1"/>
</dbReference>
<evidence type="ECO:0000256" key="6">
    <source>
        <dbReference type="HAMAP-Rule" id="MF_01659"/>
    </source>
</evidence>
<dbReference type="Proteomes" id="UP000198881">
    <property type="component" value="Unassembled WGS sequence"/>
</dbReference>
<dbReference type="UniPathway" id="UPA01057">
    <property type="reaction ID" value="UER00164"/>
</dbReference>
<dbReference type="GO" id="GO:0000287">
    <property type="term" value="F:magnesium ion binding"/>
    <property type="evidence" value="ECO:0007669"/>
    <property type="project" value="UniProtKB-UniRule"/>
</dbReference>
<dbReference type="GO" id="GO:0030145">
    <property type="term" value="F:manganese ion binding"/>
    <property type="evidence" value="ECO:0007669"/>
    <property type="project" value="UniProtKB-UniRule"/>
</dbReference>
<comment type="cofactor">
    <cofactor evidence="6">
        <name>Mg(2+)</name>
        <dbReference type="ChEBI" id="CHEBI:18420"/>
    </cofactor>
    <cofactor evidence="6">
        <name>Mn(2+)</name>
        <dbReference type="ChEBI" id="CHEBI:29035"/>
    </cofactor>
</comment>
<comment type="function">
    <text evidence="6">Catalyzes the thiamine diphosphate-dependent decarboxylation of 2-oxoglutarate and the subsequent addition of the resulting succinic semialdehyde-thiamine pyrophosphate anion to isochorismate to yield 2-succinyl-5-enolpyruvyl-6-hydroxy-3-cyclohexene-1-carboxylate (SEPHCHC).</text>
</comment>
<protein>
    <recommendedName>
        <fullName evidence="6">2-succinyl-5-enolpyruvyl-6-hydroxy-3-cyclohexene-1-carboxylate synthase</fullName>
        <shortName evidence="6">SEPHCHC synthase</shortName>
        <ecNumber evidence="6">2.2.1.9</ecNumber>
    </recommendedName>
    <alternativeName>
        <fullName evidence="6">Menaquinone biosynthesis protein MenD</fullName>
    </alternativeName>
</protein>
<dbReference type="CDD" id="cd07037">
    <property type="entry name" value="TPP_PYR_MenD"/>
    <property type="match status" value="1"/>
</dbReference>
<keyword evidence="10" id="KW-1185">Reference proteome</keyword>
<dbReference type="InterPro" id="IPR029061">
    <property type="entry name" value="THDP-binding"/>
</dbReference>
<dbReference type="AlphaFoldDB" id="A0A1I7MDM1"/>
<feature type="region of interest" description="Disordered" evidence="7">
    <location>
        <begin position="1"/>
        <end position="29"/>
    </location>
</feature>
<sequence length="677" mass="70848">MDSSRTSPLDPHTTPHAAQPPHPRRSHVSTAVPTLYSEQVAQTVVEALVDGGVREAVIAPGSRSAPLVYALAQAERAGRLRLHVRIDERSAAFTALGLALASGRPAVVVTTSGTAVGNLLPAVMEADHAGVQLVALTADRPDELQGTGANQTTAQDGIFPLHVRFNQTLSGDRVLPEDSEPLPEWLAAETAELHGSEADPVREAEREHTELIRATVSRALLAAQGFDTEDVEGFAGVPGVAVRESAPGPVHLNIRFRDPLVPREDAPAAVETPGLPDVGPVTSSLELALGGGSGAGAESAERMAGRLTEQLDIDVSGLSELRTVVVAGHGAGPVAAAFATALGLPLFAEPSSNARFGSNAVGAYPLLLGSAGGLGEDSLDLAAQIEQVILFGRPTLTRQIAALLNREDLHTAFYQPEPVAWFEPGSRRERPVEDLDELAVVAGRGPAGWLTRWQQAGVRAQAAVEDALATRHDVVGHPGAMRTGQLVASTVRGPLVLGSSSVIRDVDLSWRPPAQAQSVVFANRGLAGIDGTVSTAAGIALATGERTVVLCGDLTLLHDTNGLLLGPDEAEPNLDIVVVNDTGGAIFAGLEHGEVAQREGMAPVVERFFGTPHGVDLEALCRAHGVEWMAVESEEGLVSALGSPVRGRRMLELRSDREARPGVRRSVTEAVRATFED</sequence>
<comment type="pathway">
    <text evidence="6">Quinol/quinone metabolism; 1,4-dihydroxy-2-naphthoate biosynthesis; 1,4-dihydroxy-2-naphthoate from chorismate: step 2/7.</text>
</comment>
<keyword evidence="6" id="KW-0474">Menaquinone biosynthesis</keyword>
<comment type="subunit">
    <text evidence="6">Homodimer.</text>
</comment>
<dbReference type="GO" id="GO:0030976">
    <property type="term" value="F:thiamine pyrophosphate binding"/>
    <property type="evidence" value="ECO:0007669"/>
    <property type="project" value="UniProtKB-UniRule"/>
</dbReference>
<dbReference type="CDD" id="cd02009">
    <property type="entry name" value="TPP_SHCHC_synthase"/>
    <property type="match status" value="1"/>
</dbReference>
<evidence type="ECO:0000256" key="4">
    <source>
        <dbReference type="ARBA" id="ARBA00023052"/>
    </source>
</evidence>
<feature type="domain" description="Thiamine pyrophosphate enzyme N-terminal TPP-binding" evidence="8">
    <location>
        <begin position="40"/>
        <end position="152"/>
    </location>
</feature>
<keyword evidence="2 6" id="KW-0479">Metal-binding</keyword>
<evidence type="ECO:0000313" key="10">
    <source>
        <dbReference type="Proteomes" id="UP000198881"/>
    </source>
</evidence>
<evidence type="ECO:0000256" key="1">
    <source>
        <dbReference type="ARBA" id="ARBA00022679"/>
    </source>
</evidence>
<evidence type="ECO:0000256" key="7">
    <source>
        <dbReference type="SAM" id="MobiDB-lite"/>
    </source>
</evidence>
<keyword evidence="1 6" id="KW-0808">Transferase</keyword>
<organism evidence="9 10">
    <name type="scientific">Micrococcus terreus</name>
    <dbReference type="NCBI Taxonomy" id="574650"/>
    <lineage>
        <taxon>Bacteria</taxon>
        <taxon>Bacillati</taxon>
        <taxon>Actinomycetota</taxon>
        <taxon>Actinomycetes</taxon>
        <taxon>Micrococcales</taxon>
        <taxon>Micrococcaceae</taxon>
        <taxon>Micrococcus</taxon>
    </lineage>
</organism>
<evidence type="ECO:0000256" key="5">
    <source>
        <dbReference type="ARBA" id="ARBA00023211"/>
    </source>
</evidence>
<evidence type="ECO:0000313" key="9">
    <source>
        <dbReference type="EMBL" id="SFV20033.1"/>
    </source>
</evidence>
<dbReference type="GO" id="GO:0009234">
    <property type="term" value="P:menaquinone biosynthetic process"/>
    <property type="evidence" value="ECO:0007669"/>
    <property type="project" value="UniProtKB-UniRule"/>
</dbReference>
<dbReference type="UniPathway" id="UPA00079"/>
<comment type="similarity">
    <text evidence="6">Belongs to the TPP enzyme family. MenD subfamily.</text>
</comment>
<dbReference type="EC" id="2.2.1.9" evidence="6"/>
<dbReference type="RefSeq" id="WP_091692692.1">
    <property type="nucleotide sequence ID" value="NZ_FPCG01000001.1"/>
</dbReference>
<dbReference type="EMBL" id="FPCG01000001">
    <property type="protein sequence ID" value="SFV20033.1"/>
    <property type="molecule type" value="Genomic_DNA"/>
</dbReference>
<keyword evidence="3 6" id="KW-0460">Magnesium</keyword>
<evidence type="ECO:0000256" key="2">
    <source>
        <dbReference type="ARBA" id="ARBA00022723"/>
    </source>
</evidence>
<comment type="cofactor">
    <cofactor evidence="6">
        <name>thiamine diphosphate</name>
        <dbReference type="ChEBI" id="CHEBI:58937"/>
    </cofactor>
    <text evidence="6">Binds 1 thiamine pyrophosphate per subunit.</text>
</comment>
<dbReference type="Pfam" id="PF02776">
    <property type="entry name" value="TPP_enzyme_N"/>
    <property type="match status" value="1"/>
</dbReference>
<gene>
    <name evidence="6" type="primary">menD</name>
    <name evidence="9" type="ORF">SAMN04487966_10146</name>
</gene>
<dbReference type="OrthoDB" id="9791859at2"/>